<name>A0A1F5CBS8_9BACT</name>
<feature type="region of interest" description="Disordered" evidence="1">
    <location>
        <begin position="78"/>
        <end position="107"/>
    </location>
</feature>
<evidence type="ECO:0000313" key="2">
    <source>
        <dbReference type="EMBL" id="OGD40286.1"/>
    </source>
</evidence>
<evidence type="ECO:0000256" key="1">
    <source>
        <dbReference type="SAM" id="MobiDB-lite"/>
    </source>
</evidence>
<comment type="caution">
    <text evidence="2">The sequence shown here is derived from an EMBL/GenBank/DDBJ whole genome shotgun (WGS) entry which is preliminary data.</text>
</comment>
<protein>
    <submittedName>
        <fullName evidence="2">Uncharacterized protein</fullName>
    </submittedName>
</protein>
<reference evidence="2 3" key="1">
    <citation type="journal article" date="2016" name="Nat. Commun.">
        <title>Thousands of microbial genomes shed light on interconnected biogeochemical processes in an aquifer system.</title>
        <authorList>
            <person name="Anantharaman K."/>
            <person name="Brown C.T."/>
            <person name="Hug L.A."/>
            <person name="Sharon I."/>
            <person name="Castelle C.J."/>
            <person name="Probst A.J."/>
            <person name="Thomas B.C."/>
            <person name="Singh A."/>
            <person name="Wilkins M.J."/>
            <person name="Karaoz U."/>
            <person name="Brodie E.L."/>
            <person name="Williams K.H."/>
            <person name="Hubbard S.S."/>
            <person name="Banfield J.F."/>
        </authorList>
    </citation>
    <scope>NUCLEOTIDE SEQUENCE [LARGE SCALE GENOMIC DNA]</scope>
</reference>
<accession>A0A1F5CBS8</accession>
<evidence type="ECO:0000313" key="3">
    <source>
        <dbReference type="Proteomes" id="UP000177197"/>
    </source>
</evidence>
<organism evidence="2 3">
    <name type="scientific">Candidatus Azambacteria bacterium RIFCSPLOWO2_02_FULL_44_14</name>
    <dbReference type="NCBI Taxonomy" id="1797306"/>
    <lineage>
        <taxon>Bacteria</taxon>
        <taxon>Candidatus Azamiibacteriota</taxon>
    </lineage>
</organism>
<dbReference type="EMBL" id="MEYV01000010">
    <property type="protein sequence ID" value="OGD40286.1"/>
    <property type="molecule type" value="Genomic_DNA"/>
</dbReference>
<feature type="compositionally biased region" description="Basic residues" evidence="1">
    <location>
        <begin position="84"/>
        <end position="98"/>
    </location>
</feature>
<sequence>MALTTKHQVLAWDLVEGLQDEAHKGVYFRLAKTYDETFLRGILSMTRDAWHGGKIKKEDMGRYFMGILKKELVKTKQYVENSKNRPRGRTGSKGKIKTGGRPQVAGN</sequence>
<gene>
    <name evidence="2" type="ORF">A3I30_03250</name>
</gene>
<proteinExistence type="predicted"/>
<dbReference type="Proteomes" id="UP000177197">
    <property type="component" value="Unassembled WGS sequence"/>
</dbReference>
<dbReference type="AlphaFoldDB" id="A0A1F5CBS8"/>